<dbReference type="EMBL" id="AZHX01001995">
    <property type="protein sequence ID" value="ETW97938.1"/>
    <property type="molecule type" value="Genomic_DNA"/>
</dbReference>
<keyword evidence="4" id="KW-1185">Reference proteome</keyword>
<name>W4LIK8_9BACT</name>
<dbReference type="Proteomes" id="UP000019140">
    <property type="component" value="Unassembled WGS sequence"/>
</dbReference>
<proteinExistence type="predicted"/>
<dbReference type="AlphaFoldDB" id="W4LIK8"/>
<dbReference type="HOGENOM" id="CLU_2521442_0_0_7"/>
<feature type="region of interest" description="Disordered" evidence="1">
    <location>
        <begin position="1"/>
        <end position="20"/>
    </location>
</feature>
<protein>
    <recommendedName>
        <fullName evidence="2">Thiamine pyrophosphate enzyme TPP-binding domain-containing protein</fullName>
    </recommendedName>
</protein>
<dbReference type="GO" id="GO:0044281">
    <property type="term" value="P:small molecule metabolic process"/>
    <property type="evidence" value="ECO:0007669"/>
    <property type="project" value="UniProtKB-ARBA"/>
</dbReference>
<comment type="caution">
    <text evidence="3">The sequence shown here is derived from an EMBL/GenBank/DDBJ whole genome shotgun (WGS) entry which is preliminary data.</text>
</comment>
<dbReference type="Gene3D" id="3.40.50.970">
    <property type="match status" value="1"/>
</dbReference>
<dbReference type="InterPro" id="IPR011766">
    <property type="entry name" value="TPP_enzyme_TPP-bd"/>
</dbReference>
<dbReference type="GO" id="GO:0030976">
    <property type="term" value="F:thiamine pyrophosphate binding"/>
    <property type="evidence" value="ECO:0007669"/>
    <property type="project" value="InterPro"/>
</dbReference>
<gene>
    <name evidence="3" type="ORF">ETSY2_43640</name>
</gene>
<dbReference type="Pfam" id="PF02775">
    <property type="entry name" value="TPP_enzyme_C"/>
    <property type="match status" value="1"/>
</dbReference>
<feature type="domain" description="Thiamine pyrophosphate enzyme TPP-binding" evidence="2">
    <location>
        <begin position="12"/>
        <end position="80"/>
    </location>
</feature>
<dbReference type="InterPro" id="IPR029061">
    <property type="entry name" value="THDP-binding"/>
</dbReference>
<accession>W4LIK8</accession>
<organism evidence="3 4">
    <name type="scientific">Candidatus Entotheonella gemina</name>
    <dbReference type="NCBI Taxonomy" id="1429439"/>
    <lineage>
        <taxon>Bacteria</taxon>
        <taxon>Pseudomonadati</taxon>
        <taxon>Nitrospinota/Tectimicrobiota group</taxon>
        <taxon>Candidatus Tectimicrobiota</taxon>
        <taxon>Candidatus Entotheonellia</taxon>
        <taxon>Candidatus Entotheonellales</taxon>
        <taxon>Candidatus Entotheonellaceae</taxon>
        <taxon>Candidatus Entotheonella</taxon>
    </lineage>
</organism>
<dbReference type="GO" id="GO:0003824">
    <property type="term" value="F:catalytic activity"/>
    <property type="evidence" value="ECO:0007669"/>
    <property type="project" value="InterPro"/>
</dbReference>
<evidence type="ECO:0000313" key="4">
    <source>
        <dbReference type="Proteomes" id="UP000019140"/>
    </source>
</evidence>
<evidence type="ECO:0000313" key="3">
    <source>
        <dbReference type="EMBL" id="ETW97938.1"/>
    </source>
</evidence>
<dbReference type="SUPFAM" id="SSF52518">
    <property type="entry name" value="Thiamin diphosphate-binding fold (THDP-binding)"/>
    <property type="match status" value="1"/>
</dbReference>
<evidence type="ECO:0000259" key="2">
    <source>
        <dbReference type="Pfam" id="PF02775"/>
    </source>
</evidence>
<reference evidence="3 4" key="1">
    <citation type="journal article" date="2014" name="Nature">
        <title>An environmental bacterial taxon with a large and distinct metabolic repertoire.</title>
        <authorList>
            <person name="Wilson M.C."/>
            <person name="Mori T."/>
            <person name="Ruckert C."/>
            <person name="Uria A.R."/>
            <person name="Helf M.J."/>
            <person name="Takada K."/>
            <person name="Gernert C."/>
            <person name="Steffens U.A."/>
            <person name="Heycke N."/>
            <person name="Schmitt S."/>
            <person name="Rinke C."/>
            <person name="Helfrich E.J."/>
            <person name="Brachmann A.O."/>
            <person name="Gurgui C."/>
            <person name="Wakimoto T."/>
            <person name="Kracht M."/>
            <person name="Crusemann M."/>
            <person name="Hentschel U."/>
            <person name="Abe I."/>
            <person name="Matsunaga S."/>
            <person name="Kalinowski J."/>
            <person name="Takeyama H."/>
            <person name="Piel J."/>
        </authorList>
    </citation>
    <scope>NUCLEOTIDE SEQUENCE [LARGE SCALE GENOMIC DNA]</scope>
    <source>
        <strain evidence="4">TSY2</strain>
    </source>
</reference>
<sequence length="84" mass="9122">MVEKQESLESPQEPAYGDGIAQHAPDVMRLALHIPGPNYAQLVEPFGGYGERVEDPTKLKQALQNALDALQAGRLALVDVVLDQ</sequence>
<evidence type="ECO:0000256" key="1">
    <source>
        <dbReference type="SAM" id="MobiDB-lite"/>
    </source>
</evidence>